<feature type="region of interest" description="Disordered" evidence="1">
    <location>
        <begin position="1"/>
        <end position="20"/>
    </location>
</feature>
<dbReference type="EMBL" id="CAJOBR010001827">
    <property type="protein sequence ID" value="CAF4638344.1"/>
    <property type="molecule type" value="Genomic_DNA"/>
</dbReference>
<sequence length="329" mass="38004">TNTNTQQYQYPTIPIPNNTNTQQYQYPPIPIPTNTNTYQYQYLPIPIPPIPNGIGIDSIDLQVDIPPNMNHLSHNHKEYLEKLSNQQIPTYDQTENWKSQTSGSIQIKTLTNKILFLFISEVCECKIMSGTQIVNNFNGLADGTQFIRYRNSDYFVGLAYTKVSCNEYDYFYRPHVILLSTILEQCHLVYVSEPILLDDIPMLDSFSRLHDKNTSNFCYGTIPNETTAFDYYAATLRSYIQNDEANFGIIDRYLIDYESDSRHSGQDTSMMIDAGGNHGTYALYDAALNQSVHIFEVLPKYWIVIEESLRKNIHFQKMIYLHKFGVSDE</sequence>
<feature type="non-terminal residue" evidence="2">
    <location>
        <position position="1"/>
    </location>
</feature>
<name>A0A821EJK0_9BILA</name>
<evidence type="ECO:0000313" key="3">
    <source>
        <dbReference type="Proteomes" id="UP000663848"/>
    </source>
</evidence>
<proteinExistence type="predicted"/>
<evidence type="ECO:0000256" key="1">
    <source>
        <dbReference type="SAM" id="MobiDB-lite"/>
    </source>
</evidence>
<dbReference type="SUPFAM" id="SSF53335">
    <property type="entry name" value="S-adenosyl-L-methionine-dependent methyltransferases"/>
    <property type="match status" value="1"/>
</dbReference>
<feature type="compositionally biased region" description="Low complexity" evidence="1">
    <location>
        <begin position="1"/>
        <end position="10"/>
    </location>
</feature>
<comment type="caution">
    <text evidence="2">The sequence shown here is derived from an EMBL/GenBank/DDBJ whole genome shotgun (WGS) entry which is preliminary data.</text>
</comment>
<evidence type="ECO:0000313" key="2">
    <source>
        <dbReference type="EMBL" id="CAF4638344.1"/>
    </source>
</evidence>
<gene>
    <name evidence="2" type="ORF">QYT958_LOCUS13957</name>
</gene>
<dbReference type="Proteomes" id="UP000663848">
    <property type="component" value="Unassembled WGS sequence"/>
</dbReference>
<accession>A0A821EJK0</accession>
<dbReference type="AlphaFoldDB" id="A0A821EJK0"/>
<protein>
    <submittedName>
        <fullName evidence="2">Uncharacterized protein</fullName>
    </submittedName>
</protein>
<dbReference type="InterPro" id="IPR029063">
    <property type="entry name" value="SAM-dependent_MTases_sf"/>
</dbReference>
<reference evidence="2" key="1">
    <citation type="submission" date="2021-02" db="EMBL/GenBank/DDBJ databases">
        <authorList>
            <person name="Nowell W R."/>
        </authorList>
    </citation>
    <scope>NUCLEOTIDE SEQUENCE</scope>
</reference>
<organism evidence="2 3">
    <name type="scientific">Rotaria socialis</name>
    <dbReference type="NCBI Taxonomy" id="392032"/>
    <lineage>
        <taxon>Eukaryota</taxon>
        <taxon>Metazoa</taxon>
        <taxon>Spiralia</taxon>
        <taxon>Gnathifera</taxon>
        <taxon>Rotifera</taxon>
        <taxon>Eurotatoria</taxon>
        <taxon>Bdelloidea</taxon>
        <taxon>Philodinida</taxon>
        <taxon>Philodinidae</taxon>
        <taxon>Rotaria</taxon>
    </lineage>
</organism>
<dbReference type="Gene3D" id="3.40.50.150">
    <property type="entry name" value="Vaccinia Virus protein VP39"/>
    <property type="match status" value="1"/>
</dbReference>